<dbReference type="NCBIfam" id="TIGR04056">
    <property type="entry name" value="OMP_RagA_SusC"/>
    <property type="match status" value="1"/>
</dbReference>
<dbReference type="Pfam" id="PF07715">
    <property type="entry name" value="Plug"/>
    <property type="match status" value="1"/>
</dbReference>
<name>A0A1H1VJA1_MUCMA</name>
<keyword evidence="6" id="KW-0408">Iron</keyword>
<dbReference type="SUPFAM" id="SSF56935">
    <property type="entry name" value="Porins"/>
    <property type="match status" value="1"/>
</dbReference>
<dbReference type="EMBL" id="LT629740">
    <property type="protein sequence ID" value="SDS84813.1"/>
    <property type="molecule type" value="Genomic_DNA"/>
</dbReference>
<dbReference type="Pfam" id="PF00593">
    <property type="entry name" value="TonB_dep_Rec_b-barrel"/>
    <property type="match status" value="1"/>
</dbReference>
<accession>A0A1H1VJA1</accession>
<evidence type="ECO:0000256" key="11">
    <source>
        <dbReference type="RuleBase" id="RU003357"/>
    </source>
</evidence>
<dbReference type="SMART" id="SM00965">
    <property type="entry name" value="STN"/>
    <property type="match status" value="1"/>
</dbReference>
<evidence type="ECO:0000256" key="5">
    <source>
        <dbReference type="ARBA" id="ARBA00022692"/>
    </source>
</evidence>
<reference evidence="13 14" key="1">
    <citation type="submission" date="2016-10" db="EMBL/GenBank/DDBJ databases">
        <authorList>
            <person name="de Groot N.N."/>
        </authorList>
    </citation>
    <scope>NUCLEOTIDE SEQUENCE [LARGE SCALE GENOMIC DNA]</scope>
    <source>
        <strain evidence="13 14">MP1X4</strain>
    </source>
</reference>
<keyword evidence="7 11" id="KW-0798">TonB box</keyword>
<comment type="similarity">
    <text evidence="10 11">Belongs to the TonB-dependent receptor family.</text>
</comment>
<dbReference type="Gene3D" id="2.40.170.20">
    <property type="entry name" value="TonB-dependent receptor, beta-barrel domain"/>
    <property type="match status" value="1"/>
</dbReference>
<evidence type="ECO:0000256" key="3">
    <source>
        <dbReference type="ARBA" id="ARBA00022452"/>
    </source>
</evidence>
<evidence type="ECO:0000313" key="14">
    <source>
        <dbReference type="Proteomes" id="UP000199679"/>
    </source>
</evidence>
<evidence type="ECO:0000313" key="13">
    <source>
        <dbReference type="EMBL" id="SDS84813.1"/>
    </source>
</evidence>
<dbReference type="InterPro" id="IPR037066">
    <property type="entry name" value="Plug_dom_sf"/>
</dbReference>
<dbReference type="Gene3D" id="2.60.40.1120">
    <property type="entry name" value="Carboxypeptidase-like, regulatory domain"/>
    <property type="match status" value="1"/>
</dbReference>
<sequence length="1128" mass="123756">MYKNFTDFICGRRPCRIYKTLLIMKFTLILLMVTFLQVSAATYAQKVTLKVKNATIREVFSKIQAQTSYDFLYNEDELNLASPVTLNLNNMSLKQALDICFNNQPLVYSIENTTILITKKPVKPIEKAISKVVTGKVTDSTGAALPGVTVKEKDTHNAVITDKNGNYSITVTENKAVLVFSFIGFLSQEVQVPDNGSINIKLKEYNANLNEVVVVGYGTQTKISLTGAVNQVNAKDIGDKPVLNVLQALQGESPNLIVQQTTLDPGSGVNLNIRGVGTTGDNTPLVVIDGIVGGNINTLNPNDVASVSILKDAGSAAIYGSRAANGVILVTTKSGKINEKPSITLNSSYGIQHPDVLLHKVDAWQNAYYKNESLVNSGLSPAYTPEQIQQLQEQGNGTWDVQHVLKNAPLISENAAVSGGGATNSYFISGGYQNQGSNIVGNGGSGADYGYQKYNLRMNQTSIIGKFKVNLILSYDKNRNKTNTVGDNNLFADADRVPYNYSWQDANGNYLTNPVSSQFNVLGAVREGGYNQTDNDEFFGTLKGELNISNNFKLTGIIGGTVTDNSTFGRTIQVNDVPTGVSGNNTPVYDYSLKQLLINSQVFGEYTKQIKDHKFHVLLGVSNESFNSSDFQLQELYTDPQLGTPTTGTTLDAANSHNSNNNTTETSLDSFFGRVNYSFKDRYFLEGDFREDGSSKFASGHRWGFFPSIAGSWIASDETFLQPIKSVVNTLKFRASYGVLGNQNVNAYQYQTTYFPYQNAYSFNNVIVGGSGYSLGNPDLTWERAATLNIGLDAAFLNNNLNVSLDYFNKTTSDILAPRSDVPALFGAGFPDYNISKVQNRGWEATVSYTLRTNAVTQSFSFNIANNSNKLLAFSYGASQQIVNLGEYSLLRQVGDPVTQYYGYKVAGIFQTQAEVQSSAKPAGLNLAPGDLKYVDENKDGVIDQRDMVPLGNPFPKFTFGFTYRIAVKGFDMSLFIQGVGKRTELIRGEDVEPFHYNYGNTLFENQTDFWTPSNPGAKYPRLAAIGSDSNTNNWRDGSDIYSFNAAYARLKNVNIGYTFPRDMTKKAGIEKLRVSLIGQNLYTLTKLKFIDPETSTFDNNTGLQAPSNSGRSYPMPIFYGLGLDVTF</sequence>
<keyword evidence="4" id="KW-0410">Iron transport</keyword>
<keyword evidence="2 10" id="KW-0813">Transport</keyword>
<gene>
    <name evidence="13" type="ORF">SAMN05216490_1937</name>
</gene>
<dbReference type="InterPro" id="IPR023997">
    <property type="entry name" value="TonB-dep_OMP_SusC/RagA_CS"/>
</dbReference>
<keyword evidence="4" id="KW-0406">Ion transport</keyword>
<evidence type="ECO:0000256" key="2">
    <source>
        <dbReference type="ARBA" id="ARBA00022448"/>
    </source>
</evidence>
<dbReference type="SUPFAM" id="SSF49464">
    <property type="entry name" value="Carboxypeptidase regulatory domain-like"/>
    <property type="match status" value="1"/>
</dbReference>
<dbReference type="Gene3D" id="2.170.130.10">
    <property type="entry name" value="TonB-dependent receptor, plug domain"/>
    <property type="match status" value="1"/>
</dbReference>
<dbReference type="Proteomes" id="UP000199679">
    <property type="component" value="Chromosome I"/>
</dbReference>
<dbReference type="NCBIfam" id="TIGR04057">
    <property type="entry name" value="SusC_RagA_signa"/>
    <property type="match status" value="1"/>
</dbReference>
<evidence type="ECO:0000256" key="7">
    <source>
        <dbReference type="ARBA" id="ARBA00023077"/>
    </source>
</evidence>
<dbReference type="InterPro" id="IPR039426">
    <property type="entry name" value="TonB-dep_rcpt-like"/>
</dbReference>
<evidence type="ECO:0000256" key="8">
    <source>
        <dbReference type="ARBA" id="ARBA00023136"/>
    </source>
</evidence>
<dbReference type="GO" id="GO:0009279">
    <property type="term" value="C:cell outer membrane"/>
    <property type="evidence" value="ECO:0007669"/>
    <property type="project" value="UniProtKB-SubCell"/>
</dbReference>
<dbReference type="InterPro" id="IPR012910">
    <property type="entry name" value="Plug_dom"/>
</dbReference>
<organism evidence="13 14">
    <name type="scientific">Mucilaginibacter mallensis</name>
    <dbReference type="NCBI Taxonomy" id="652787"/>
    <lineage>
        <taxon>Bacteria</taxon>
        <taxon>Pseudomonadati</taxon>
        <taxon>Bacteroidota</taxon>
        <taxon>Sphingobacteriia</taxon>
        <taxon>Sphingobacteriales</taxon>
        <taxon>Sphingobacteriaceae</taxon>
        <taxon>Mucilaginibacter</taxon>
    </lineage>
</organism>
<keyword evidence="8 10" id="KW-0472">Membrane</keyword>
<comment type="subcellular location">
    <subcellularLocation>
        <location evidence="1 10">Cell outer membrane</location>
        <topology evidence="1 10">Multi-pass membrane protein</topology>
    </subcellularLocation>
</comment>
<dbReference type="InterPro" id="IPR018247">
    <property type="entry name" value="EF_Hand_1_Ca_BS"/>
</dbReference>
<feature type="domain" description="Secretin/TonB short N-terminal" evidence="12">
    <location>
        <begin position="69"/>
        <end position="120"/>
    </location>
</feature>
<evidence type="ECO:0000256" key="10">
    <source>
        <dbReference type="PROSITE-ProRule" id="PRU01360"/>
    </source>
</evidence>
<dbReference type="AlphaFoldDB" id="A0A1H1VJA1"/>
<dbReference type="InterPro" id="IPR036942">
    <property type="entry name" value="Beta-barrel_TonB_sf"/>
</dbReference>
<dbReference type="PROSITE" id="PS52016">
    <property type="entry name" value="TONB_DEPENDENT_REC_3"/>
    <property type="match status" value="1"/>
</dbReference>
<evidence type="ECO:0000256" key="4">
    <source>
        <dbReference type="ARBA" id="ARBA00022496"/>
    </source>
</evidence>
<keyword evidence="5 10" id="KW-0812">Transmembrane</keyword>
<keyword evidence="9 10" id="KW-0998">Cell outer membrane</keyword>
<dbReference type="Pfam" id="PF13715">
    <property type="entry name" value="CarbopepD_reg_2"/>
    <property type="match status" value="1"/>
</dbReference>
<evidence type="ECO:0000259" key="12">
    <source>
        <dbReference type="SMART" id="SM00965"/>
    </source>
</evidence>
<dbReference type="InterPro" id="IPR008969">
    <property type="entry name" value="CarboxyPept-like_regulatory"/>
</dbReference>
<dbReference type="STRING" id="652787.SAMN05216490_1937"/>
<protein>
    <submittedName>
        <fullName evidence="13">TonB-linked outer membrane protein, SusC/RagA family</fullName>
    </submittedName>
</protein>
<dbReference type="InterPro" id="IPR000531">
    <property type="entry name" value="Beta-barrel_TonB"/>
</dbReference>
<dbReference type="InterPro" id="IPR011662">
    <property type="entry name" value="Secretin/TonB_short_N"/>
</dbReference>
<dbReference type="Pfam" id="PF07660">
    <property type="entry name" value="STN"/>
    <property type="match status" value="1"/>
</dbReference>
<dbReference type="OrthoDB" id="899266at2"/>
<dbReference type="InterPro" id="IPR023996">
    <property type="entry name" value="TonB-dep_OMP_SusC/RagA"/>
</dbReference>
<proteinExistence type="inferred from homology"/>
<evidence type="ECO:0000256" key="9">
    <source>
        <dbReference type="ARBA" id="ARBA00023237"/>
    </source>
</evidence>
<keyword evidence="3 10" id="KW-1134">Transmembrane beta strand</keyword>
<dbReference type="PROSITE" id="PS00018">
    <property type="entry name" value="EF_HAND_1"/>
    <property type="match status" value="1"/>
</dbReference>
<evidence type="ECO:0000256" key="1">
    <source>
        <dbReference type="ARBA" id="ARBA00004571"/>
    </source>
</evidence>
<evidence type="ECO:0000256" key="6">
    <source>
        <dbReference type="ARBA" id="ARBA00023004"/>
    </source>
</evidence>
<dbReference type="GO" id="GO:0006826">
    <property type="term" value="P:iron ion transport"/>
    <property type="evidence" value="ECO:0007669"/>
    <property type="project" value="UniProtKB-KW"/>
</dbReference>
<keyword evidence="14" id="KW-1185">Reference proteome</keyword>